<name>A0AA36NCX4_9DINO</name>
<keyword evidence="1" id="KW-0479">Metal-binding</keyword>
<dbReference type="Proteomes" id="UP001178507">
    <property type="component" value="Unassembled WGS sequence"/>
</dbReference>
<dbReference type="CDD" id="cd14447">
    <property type="entry name" value="SPX"/>
    <property type="match status" value="1"/>
</dbReference>
<evidence type="ECO:0000256" key="2">
    <source>
        <dbReference type="ARBA" id="ARBA00022771"/>
    </source>
</evidence>
<dbReference type="InterPro" id="IPR004331">
    <property type="entry name" value="SPX_dom"/>
</dbReference>
<dbReference type="EMBL" id="CAUJNA010003691">
    <property type="protein sequence ID" value="CAJ1407810.1"/>
    <property type="molecule type" value="Genomic_DNA"/>
</dbReference>
<evidence type="ECO:0000256" key="1">
    <source>
        <dbReference type="ARBA" id="ARBA00022723"/>
    </source>
</evidence>
<proteinExistence type="predicted"/>
<sequence length="692" mass="75296">MKFGKSIGSQQEGHADLHYLDYKLLKKKIKDVVARLQSSELAEALTANSEFEEVLAAEIGRVNQCFSVRQRELLDRTAGMSEELQKPQQERVKGAAGGSAVAPRDALRHLVDILQEVDQLRKYAVWNAVGLVKILKKRRKQTSFGIEDSAAERVGWLSRQNFFSGSDFAELHASIESLGQMLVISEIVPEGALHSSKEAQAQCPICLDTISDMVELSCQHRFCWKCFVLGPIAFQPGEYRITQCPICRKETREARCPFARGRPGPSLLRPNAAESGGRSDALLAHLLWGEGGRCTGGRCGQGSDPGNGAGGRGCWRAREGVAGGLQYMAKQCASYIVMVERLQIPGADAAASGDFFDTLPSQAFQDKPLQAAQKLQWLQLAFTGDPFALDDNMYCSLCSEPLMMEAVVTTPCKHHFHRVCINRVDTPECPLCSKALPFSWFLPNDHPCAEHGFRTVTPRSYQPYFAGGPSKGSCGYPLQHPPPAQLYSATGTMRSFLHRLIPTGSGVAEEDDEEEPASPQAPVEELREDESSSDSNSEERGRGGALRGAAPFPAWYQASSGVCVQRSGSHQALGPPSRSVGWPGGPELARQEWSAAGVRTTGAIQKLNSSLHFSVIIRRVVAGRSERPSQGAAEAVFHSSMSGICFSCTGLLSCGTSSTDLVYKRRRFYGCAVLLDVLVFGCCMRQTACCSC</sequence>
<feature type="domain" description="RING-type" evidence="6">
    <location>
        <begin position="203"/>
        <end position="248"/>
    </location>
</feature>
<feature type="region of interest" description="Disordered" evidence="5">
    <location>
        <begin position="505"/>
        <end position="548"/>
    </location>
</feature>
<evidence type="ECO:0000259" key="6">
    <source>
        <dbReference type="PROSITE" id="PS50089"/>
    </source>
</evidence>
<keyword evidence="3" id="KW-0862">Zinc</keyword>
<evidence type="ECO:0008006" key="10">
    <source>
        <dbReference type="Google" id="ProtNLM"/>
    </source>
</evidence>
<evidence type="ECO:0000313" key="9">
    <source>
        <dbReference type="Proteomes" id="UP001178507"/>
    </source>
</evidence>
<dbReference type="Pfam" id="PF00097">
    <property type="entry name" value="zf-C3HC4"/>
    <property type="match status" value="1"/>
</dbReference>
<evidence type="ECO:0000259" key="7">
    <source>
        <dbReference type="PROSITE" id="PS51382"/>
    </source>
</evidence>
<gene>
    <name evidence="8" type="ORF">EVOR1521_LOCUS29419</name>
</gene>
<dbReference type="SUPFAM" id="SSF57850">
    <property type="entry name" value="RING/U-box"/>
    <property type="match status" value="2"/>
</dbReference>
<reference evidence="8" key="1">
    <citation type="submission" date="2023-08" db="EMBL/GenBank/DDBJ databases">
        <authorList>
            <person name="Chen Y."/>
            <person name="Shah S."/>
            <person name="Dougan E. K."/>
            <person name="Thang M."/>
            <person name="Chan C."/>
        </authorList>
    </citation>
    <scope>NUCLEOTIDE SEQUENCE</scope>
</reference>
<accession>A0AA36NCX4</accession>
<dbReference type="InterPro" id="IPR018957">
    <property type="entry name" value="Znf_C3HC4_RING-type"/>
</dbReference>
<dbReference type="AlphaFoldDB" id="A0AA36NCX4"/>
<evidence type="ECO:0000256" key="3">
    <source>
        <dbReference type="ARBA" id="ARBA00022833"/>
    </source>
</evidence>
<dbReference type="InterPro" id="IPR013083">
    <property type="entry name" value="Znf_RING/FYVE/PHD"/>
</dbReference>
<evidence type="ECO:0000256" key="5">
    <source>
        <dbReference type="SAM" id="MobiDB-lite"/>
    </source>
</evidence>
<dbReference type="PROSITE" id="PS51382">
    <property type="entry name" value="SPX"/>
    <property type="match status" value="1"/>
</dbReference>
<dbReference type="PROSITE" id="PS50089">
    <property type="entry name" value="ZF_RING_2"/>
    <property type="match status" value="2"/>
</dbReference>
<organism evidence="8 9">
    <name type="scientific">Effrenium voratum</name>
    <dbReference type="NCBI Taxonomy" id="2562239"/>
    <lineage>
        <taxon>Eukaryota</taxon>
        <taxon>Sar</taxon>
        <taxon>Alveolata</taxon>
        <taxon>Dinophyceae</taxon>
        <taxon>Suessiales</taxon>
        <taxon>Symbiodiniaceae</taxon>
        <taxon>Effrenium</taxon>
    </lineage>
</organism>
<protein>
    <recommendedName>
        <fullName evidence="10">RING-type domain-containing protein</fullName>
    </recommendedName>
</protein>
<dbReference type="GO" id="GO:0008270">
    <property type="term" value="F:zinc ion binding"/>
    <property type="evidence" value="ECO:0007669"/>
    <property type="project" value="UniProtKB-KW"/>
</dbReference>
<keyword evidence="9" id="KW-1185">Reference proteome</keyword>
<dbReference type="Gene3D" id="3.30.40.10">
    <property type="entry name" value="Zinc/RING finger domain, C3HC4 (zinc finger)"/>
    <property type="match status" value="2"/>
</dbReference>
<comment type="caution">
    <text evidence="8">The sequence shown here is derived from an EMBL/GenBank/DDBJ whole genome shotgun (WGS) entry which is preliminary data.</text>
</comment>
<dbReference type="PANTHER" id="PTHR45978">
    <property type="entry name" value="SPX DOMAIN-CONTAINING PROTEIN 3"/>
    <property type="match status" value="1"/>
</dbReference>
<evidence type="ECO:0000256" key="4">
    <source>
        <dbReference type="PROSITE-ProRule" id="PRU00175"/>
    </source>
</evidence>
<feature type="domain" description="SPX" evidence="7">
    <location>
        <begin position="1"/>
        <end position="152"/>
    </location>
</feature>
<dbReference type="GO" id="GO:0016036">
    <property type="term" value="P:cellular response to phosphate starvation"/>
    <property type="evidence" value="ECO:0007669"/>
    <property type="project" value="InterPro"/>
</dbReference>
<keyword evidence="2 4" id="KW-0863">Zinc-finger</keyword>
<dbReference type="InterPro" id="IPR001841">
    <property type="entry name" value="Znf_RING"/>
</dbReference>
<evidence type="ECO:0000313" key="8">
    <source>
        <dbReference type="EMBL" id="CAJ1407810.1"/>
    </source>
</evidence>
<dbReference type="SMART" id="SM00184">
    <property type="entry name" value="RING"/>
    <property type="match status" value="2"/>
</dbReference>
<feature type="domain" description="RING-type" evidence="6">
    <location>
        <begin position="395"/>
        <end position="433"/>
    </location>
</feature>
<dbReference type="InterPro" id="IPR031142">
    <property type="entry name" value="SPX_prot"/>
</dbReference>
<dbReference type="PANTHER" id="PTHR45978:SF7">
    <property type="entry name" value="SPX DOMAIN-CONTAINING PROTEIN 4"/>
    <property type="match status" value="1"/>
</dbReference>